<keyword evidence="3" id="KW-1185">Reference proteome</keyword>
<sequence>MTPIAPTLQHRRAKDAASCATRPRNKDGVQGHPSLLDLYYACVRGRIEIHGGQMLLTVPRYLSVTDDASGLGHLQLRRCRTLLAAGDTCKVVAREEDEDDDEQNTSAAPQARLVTAWTSGLQGSMPAKCHLMAFIFDQTF</sequence>
<dbReference type="Proteomes" id="UP000176998">
    <property type="component" value="Unassembled WGS sequence"/>
</dbReference>
<dbReference type="AlphaFoldDB" id="A0A1G4AV60"/>
<evidence type="ECO:0000313" key="2">
    <source>
        <dbReference type="EMBL" id="OHE93024.1"/>
    </source>
</evidence>
<dbReference type="GeneID" id="34564795"/>
<organism evidence="2 3">
    <name type="scientific">Colletotrichum orchidophilum</name>
    <dbReference type="NCBI Taxonomy" id="1209926"/>
    <lineage>
        <taxon>Eukaryota</taxon>
        <taxon>Fungi</taxon>
        <taxon>Dikarya</taxon>
        <taxon>Ascomycota</taxon>
        <taxon>Pezizomycotina</taxon>
        <taxon>Sordariomycetes</taxon>
        <taxon>Hypocreomycetidae</taxon>
        <taxon>Glomerellales</taxon>
        <taxon>Glomerellaceae</taxon>
        <taxon>Colletotrichum</taxon>
    </lineage>
</organism>
<name>A0A1G4AV60_9PEZI</name>
<protein>
    <submittedName>
        <fullName evidence="2">Uncharacterized protein</fullName>
    </submittedName>
</protein>
<dbReference type="EMBL" id="MJBS01000130">
    <property type="protein sequence ID" value="OHE93024.1"/>
    <property type="molecule type" value="Genomic_DNA"/>
</dbReference>
<gene>
    <name evidence="2" type="ORF">CORC01_11663</name>
</gene>
<evidence type="ECO:0000313" key="3">
    <source>
        <dbReference type="Proteomes" id="UP000176998"/>
    </source>
</evidence>
<feature type="region of interest" description="Disordered" evidence="1">
    <location>
        <begin position="1"/>
        <end position="28"/>
    </location>
</feature>
<comment type="caution">
    <text evidence="2">The sequence shown here is derived from an EMBL/GenBank/DDBJ whole genome shotgun (WGS) entry which is preliminary data.</text>
</comment>
<dbReference type="RefSeq" id="XP_022470192.1">
    <property type="nucleotide sequence ID" value="XM_022623285.1"/>
</dbReference>
<accession>A0A1G4AV60</accession>
<reference evidence="2 3" key="1">
    <citation type="submission" date="2016-09" db="EMBL/GenBank/DDBJ databases">
        <authorList>
            <person name="Capua I."/>
            <person name="De Benedictis P."/>
            <person name="Joannis T."/>
            <person name="Lombin L.H."/>
            <person name="Cattoli G."/>
        </authorList>
    </citation>
    <scope>NUCLEOTIDE SEQUENCE [LARGE SCALE GENOMIC DNA]</scope>
    <source>
        <strain evidence="2 3">IMI 309357</strain>
    </source>
</reference>
<proteinExistence type="predicted"/>
<evidence type="ECO:0000256" key="1">
    <source>
        <dbReference type="SAM" id="MobiDB-lite"/>
    </source>
</evidence>